<keyword evidence="5 9" id="KW-1133">Transmembrane helix</keyword>
<feature type="domain" description="CSC1/OSCA1-like cytosolic" evidence="12">
    <location>
        <begin position="185"/>
        <end position="297"/>
    </location>
</feature>
<comment type="subcellular location">
    <subcellularLocation>
        <location evidence="1">Membrane</location>
        <topology evidence="1">Multi-pass membrane protein</topology>
    </subcellularLocation>
</comment>
<feature type="domain" description="CSC1/OSCA1-like 7TM region" evidence="10">
    <location>
        <begin position="438"/>
        <end position="676"/>
    </location>
</feature>
<dbReference type="EMBL" id="BRYB01001005">
    <property type="protein sequence ID" value="GMI41501.1"/>
    <property type="molecule type" value="Genomic_DNA"/>
</dbReference>
<dbReference type="InterPro" id="IPR032880">
    <property type="entry name" value="CSC1/OSCA1-like_N"/>
</dbReference>
<evidence type="ECO:0000313" key="13">
    <source>
        <dbReference type="EMBL" id="GMI41501.1"/>
    </source>
</evidence>
<evidence type="ECO:0000256" key="5">
    <source>
        <dbReference type="ARBA" id="ARBA00022989"/>
    </source>
</evidence>
<reference evidence="13 14" key="1">
    <citation type="journal article" date="2023" name="Commun. Biol.">
        <title>Genome analysis of Parmales, the sister group of diatoms, reveals the evolutionary specialization of diatoms from phago-mixotrophs to photoautotrophs.</title>
        <authorList>
            <person name="Ban H."/>
            <person name="Sato S."/>
            <person name="Yoshikawa S."/>
            <person name="Yamada K."/>
            <person name="Nakamura Y."/>
            <person name="Ichinomiya M."/>
            <person name="Sato N."/>
            <person name="Blanc-Mathieu R."/>
            <person name="Endo H."/>
            <person name="Kuwata A."/>
            <person name="Ogata H."/>
        </authorList>
    </citation>
    <scope>NUCLEOTIDE SEQUENCE [LARGE SCALE GENOMIC DNA]</scope>
</reference>
<dbReference type="PANTHER" id="PTHR13018">
    <property type="entry name" value="PROBABLE MEMBRANE PROTEIN DUF221-RELATED"/>
    <property type="match status" value="1"/>
</dbReference>
<dbReference type="Proteomes" id="UP001165060">
    <property type="component" value="Unassembled WGS sequence"/>
</dbReference>
<proteinExistence type="inferred from homology"/>
<evidence type="ECO:0000256" key="6">
    <source>
        <dbReference type="ARBA" id="ARBA00023136"/>
    </source>
</evidence>
<evidence type="ECO:0000259" key="10">
    <source>
        <dbReference type="Pfam" id="PF02714"/>
    </source>
</evidence>
<protein>
    <recommendedName>
        <fullName evidence="15">CSC1/OSCA1-like 7TM region domain-containing protein</fullName>
    </recommendedName>
</protein>
<gene>
    <name evidence="13" type="ORF">TeGR_g2524</name>
</gene>
<evidence type="ECO:0000256" key="9">
    <source>
        <dbReference type="SAM" id="Phobius"/>
    </source>
</evidence>
<keyword evidence="3" id="KW-0813">Transport</keyword>
<feature type="compositionally biased region" description="Low complexity" evidence="8">
    <location>
        <begin position="311"/>
        <end position="324"/>
    </location>
</feature>
<feature type="transmembrane region" description="Helical" evidence="9">
    <location>
        <begin position="6"/>
        <end position="22"/>
    </location>
</feature>
<dbReference type="Pfam" id="PF02714">
    <property type="entry name" value="RSN1_7TM"/>
    <property type="match status" value="1"/>
</dbReference>
<comment type="caution">
    <text evidence="13">The sequence shown here is derived from an EMBL/GenBank/DDBJ whole genome shotgun (WGS) entry which is preliminary data.</text>
</comment>
<dbReference type="InterPro" id="IPR045122">
    <property type="entry name" value="Csc1-like"/>
</dbReference>
<evidence type="ECO:0000259" key="11">
    <source>
        <dbReference type="Pfam" id="PF13967"/>
    </source>
</evidence>
<evidence type="ECO:0000256" key="7">
    <source>
        <dbReference type="SAM" id="Coils"/>
    </source>
</evidence>
<accession>A0ABQ6N737</accession>
<evidence type="ECO:0000256" key="1">
    <source>
        <dbReference type="ARBA" id="ARBA00004141"/>
    </source>
</evidence>
<evidence type="ECO:0000256" key="3">
    <source>
        <dbReference type="ARBA" id="ARBA00022448"/>
    </source>
</evidence>
<feature type="transmembrane region" description="Helical" evidence="9">
    <location>
        <begin position="532"/>
        <end position="557"/>
    </location>
</feature>
<evidence type="ECO:0000256" key="4">
    <source>
        <dbReference type="ARBA" id="ARBA00022692"/>
    </source>
</evidence>
<feature type="transmembrane region" description="Helical" evidence="9">
    <location>
        <begin position="642"/>
        <end position="667"/>
    </location>
</feature>
<organism evidence="13 14">
    <name type="scientific">Tetraparma gracilis</name>
    <dbReference type="NCBI Taxonomy" id="2962635"/>
    <lineage>
        <taxon>Eukaryota</taxon>
        <taxon>Sar</taxon>
        <taxon>Stramenopiles</taxon>
        <taxon>Ochrophyta</taxon>
        <taxon>Bolidophyceae</taxon>
        <taxon>Parmales</taxon>
        <taxon>Triparmaceae</taxon>
        <taxon>Tetraparma</taxon>
    </lineage>
</organism>
<dbReference type="InterPro" id="IPR003864">
    <property type="entry name" value="CSC1/OSCA1-like_7TM"/>
</dbReference>
<sequence>MYQSLQINFALAVILLIFYELGRRKTATIYYPRTLNKWKTRLNIGSPPRPEGWFSWPTAVLSTLSRPSDVIAHAGLDGYVFLSFTLLCMKLLFVLTVLGVAVLVPIYSTGKNLDATGLDSYSMSNLVDASPRLWAPAIFAYIFTYATMQLLTAEYKAFVVLRKKFVSQRVSSSGPRDSLAVKRHSVMVENIPERLQSDAALYAFFDKLFPGDVKHAVVTQNLGALDEMLARRENVLAKLEAAVARTEGNKREGNEDYKAEHREGGWCGARVGSVAFYSAELHTLNDQVERLQREHLEAAAKINDEFRAAESEGSPSTASTPSGSVDSSIDGPGGRNLMGFTAKVGKAVTRNVVSSATGVLNDVIKVERSLEMLALGKSANYASTGFVTFLSAKSAAASRQMLLEFGDDNSGIRGKFPPEPRDVNWSNAPMNEEQVKARETVVNGLLTFGVIGWSGVVGLINALTRLDSLCEFFNGDEEECDELTKSYAGGLATSYLPVVALIGVIALLPLLLRRLAIYAGAKSRSDEQKLVLDYFFAYQVANVFLITVSNSIFQVLNDITKEPSVILKLLGEAVPNVAYYFASLIIVKALVSNGVELARPLPNIKMFFVRRIWDGKKMSMRELTSGARSIPTLELGQKYPDLLLVLLICLLYSCISPLILLFGLAYFTITYLIFRKCVIILLIMQVTLIGFITILLGTAQVTAMTPLPFITLYRASVIIGRYETSSGQLSLTQAIEVDAKEERMKAEGRVDECSPSQFAAQFVQPALSAGRGEPAHYRDAGMVVDGQL</sequence>
<evidence type="ECO:0000256" key="2">
    <source>
        <dbReference type="ARBA" id="ARBA00007779"/>
    </source>
</evidence>
<keyword evidence="4 9" id="KW-0812">Transmembrane</keyword>
<evidence type="ECO:0000259" key="12">
    <source>
        <dbReference type="Pfam" id="PF14703"/>
    </source>
</evidence>
<keyword evidence="14" id="KW-1185">Reference proteome</keyword>
<comment type="similarity">
    <text evidence="2">Belongs to the CSC1 (TC 1.A.17) family.</text>
</comment>
<evidence type="ECO:0000256" key="8">
    <source>
        <dbReference type="SAM" id="MobiDB-lite"/>
    </source>
</evidence>
<feature type="domain" description="CSC1/OSCA1-like N-terminal transmembrane" evidence="11">
    <location>
        <begin position="2"/>
        <end position="153"/>
    </location>
</feature>
<feature type="coiled-coil region" evidence="7">
    <location>
        <begin position="225"/>
        <end position="301"/>
    </location>
</feature>
<dbReference type="Pfam" id="PF14703">
    <property type="entry name" value="PHM7_cyt"/>
    <property type="match status" value="1"/>
</dbReference>
<feature type="non-terminal residue" evidence="13">
    <location>
        <position position="788"/>
    </location>
</feature>
<feature type="transmembrane region" description="Helical" evidence="9">
    <location>
        <begin position="79"/>
        <end position="107"/>
    </location>
</feature>
<feature type="transmembrane region" description="Helical" evidence="9">
    <location>
        <begin position="673"/>
        <end position="696"/>
    </location>
</feature>
<keyword evidence="6 9" id="KW-0472">Membrane</keyword>
<dbReference type="InterPro" id="IPR027815">
    <property type="entry name" value="CSC1/OSCA1-like_cyt"/>
</dbReference>
<feature type="transmembrane region" description="Helical" evidence="9">
    <location>
        <begin position="494"/>
        <end position="512"/>
    </location>
</feature>
<feature type="region of interest" description="Disordered" evidence="8">
    <location>
        <begin position="306"/>
        <end position="332"/>
    </location>
</feature>
<dbReference type="Pfam" id="PF13967">
    <property type="entry name" value="RSN1_TM"/>
    <property type="match status" value="1"/>
</dbReference>
<keyword evidence="7" id="KW-0175">Coiled coil</keyword>
<evidence type="ECO:0008006" key="15">
    <source>
        <dbReference type="Google" id="ProtNLM"/>
    </source>
</evidence>
<feature type="transmembrane region" description="Helical" evidence="9">
    <location>
        <begin position="440"/>
        <end position="463"/>
    </location>
</feature>
<name>A0ABQ6N737_9STRA</name>
<evidence type="ECO:0000313" key="14">
    <source>
        <dbReference type="Proteomes" id="UP001165060"/>
    </source>
</evidence>
<feature type="transmembrane region" description="Helical" evidence="9">
    <location>
        <begin position="133"/>
        <end position="153"/>
    </location>
</feature>
<dbReference type="PANTHER" id="PTHR13018:SF5">
    <property type="entry name" value="RE44586P"/>
    <property type="match status" value="1"/>
</dbReference>